<dbReference type="Gene3D" id="3.20.20.60">
    <property type="entry name" value="Phosphoenolpyruvate-binding domains"/>
    <property type="match status" value="1"/>
</dbReference>
<dbReference type="Pfam" id="PF03328">
    <property type="entry name" value="HpcH_HpaI"/>
    <property type="match status" value="1"/>
</dbReference>
<evidence type="ECO:0000313" key="7">
    <source>
        <dbReference type="Proteomes" id="UP000315364"/>
    </source>
</evidence>
<dbReference type="PANTHER" id="PTHR30502:SF0">
    <property type="entry name" value="PHOSPHOENOLPYRUVATE CARBOXYLASE FAMILY PROTEIN"/>
    <property type="match status" value="1"/>
</dbReference>
<name>A0A5B8LYG6_9HYPH</name>
<dbReference type="AlphaFoldDB" id="A0A5B8LYG6"/>
<dbReference type="SUPFAM" id="SSF51621">
    <property type="entry name" value="Phosphoenolpyruvate/pyruvate domain"/>
    <property type="match status" value="1"/>
</dbReference>
<keyword evidence="7" id="KW-1185">Reference proteome</keyword>
<dbReference type="OrthoDB" id="9802624at2"/>
<reference evidence="6 7" key="1">
    <citation type="submission" date="2019-07" db="EMBL/GenBank/DDBJ databases">
        <title>Full genome sequence of Devosia sp. Gsoil 520.</title>
        <authorList>
            <person name="Im W.-T."/>
        </authorList>
    </citation>
    <scope>NUCLEOTIDE SEQUENCE [LARGE SCALE GENOMIC DNA]</scope>
    <source>
        <strain evidence="6 7">Gsoil 520</strain>
    </source>
</reference>
<keyword evidence="2" id="KW-0479">Metal-binding</keyword>
<evidence type="ECO:0000256" key="4">
    <source>
        <dbReference type="SAM" id="MobiDB-lite"/>
    </source>
</evidence>
<feature type="domain" description="HpcH/HpaI aldolase/citrate lyase" evidence="5">
    <location>
        <begin position="45"/>
        <end position="263"/>
    </location>
</feature>
<proteinExistence type="inferred from homology"/>
<evidence type="ECO:0000256" key="1">
    <source>
        <dbReference type="ARBA" id="ARBA00005568"/>
    </source>
</evidence>
<sequence length="280" mass="29698">MIGVRAGQRPAPPLQGSGKEEVVMTEPRPAFTSFRDRLLKRQRLFGTFLKLPTTQVIEMLGPIGYDFIIIDQEHAPLDRAMTDLMILAARASNIAPLVRIPEFTDANILSALDCGAMGIMVPHVTSVERAKAIVRASRYAGGTRGFAGLTRASNWGKVGATGHMAQQDSQVAVVAMIEDQHAIDKAGDIARVEGIDAIFVGRGDLTASFGVDPEAATKVAEISGRVAAMARDADTPLMMLPTSKADFGFVSDLGATAMVLASDHGFIRSAAGAALKDYTS</sequence>
<dbReference type="EMBL" id="CP042304">
    <property type="protein sequence ID" value="QDZ12861.1"/>
    <property type="molecule type" value="Genomic_DNA"/>
</dbReference>
<evidence type="ECO:0000259" key="5">
    <source>
        <dbReference type="Pfam" id="PF03328"/>
    </source>
</evidence>
<evidence type="ECO:0000256" key="2">
    <source>
        <dbReference type="ARBA" id="ARBA00022723"/>
    </source>
</evidence>
<evidence type="ECO:0000256" key="3">
    <source>
        <dbReference type="ARBA" id="ARBA00023239"/>
    </source>
</evidence>
<evidence type="ECO:0000313" key="6">
    <source>
        <dbReference type="EMBL" id="QDZ12861.1"/>
    </source>
</evidence>
<dbReference type="InterPro" id="IPR040442">
    <property type="entry name" value="Pyrv_kinase-like_dom_sf"/>
</dbReference>
<dbReference type="InterPro" id="IPR015813">
    <property type="entry name" value="Pyrv/PenolPyrv_kinase-like_dom"/>
</dbReference>
<feature type="region of interest" description="Disordered" evidence="4">
    <location>
        <begin position="1"/>
        <end position="22"/>
    </location>
</feature>
<accession>A0A5B8LYG6</accession>
<dbReference type="InterPro" id="IPR005000">
    <property type="entry name" value="Aldolase/citrate-lyase_domain"/>
</dbReference>
<protein>
    <submittedName>
        <fullName evidence="6">Aldolase</fullName>
    </submittedName>
</protein>
<comment type="similarity">
    <text evidence="1">Belongs to the HpcH/HpaI aldolase family.</text>
</comment>
<dbReference type="GO" id="GO:0005737">
    <property type="term" value="C:cytoplasm"/>
    <property type="evidence" value="ECO:0007669"/>
    <property type="project" value="TreeGrafter"/>
</dbReference>
<gene>
    <name evidence="6" type="ORF">FPZ08_20200</name>
</gene>
<keyword evidence="3" id="KW-0456">Lyase</keyword>
<organism evidence="6 7">
    <name type="scientific">Devosia ginsengisoli</name>
    <dbReference type="NCBI Taxonomy" id="400770"/>
    <lineage>
        <taxon>Bacteria</taxon>
        <taxon>Pseudomonadati</taxon>
        <taxon>Pseudomonadota</taxon>
        <taxon>Alphaproteobacteria</taxon>
        <taxon>Hyphomicrobiales</taxon>
        <taxon>Devosiaceae</taxon>
        <taxon>Devosia</taxon>
    </lineage>
</organism>
<dbReference type="Proteomes" id="UP000315364">
    <property type="component" value="Chromosome"/>
</dbReference>
<dbReference type="PANTHER" id="PTHR30502">
    <property type="entry name" value="2-KETO-3-DEOXY-L-RHAMNONATE ALDOLASE"/>
    <property type="match status" value="1"/>
</dbReference>
<dbReference type="GO" id="GO:0016832">
    <property type="term" value="F:aldehyde-lyase activity"/>
    <property type="evidence" value="ECO:0007669"/>
    <property type="project" value="TreeGrafter"/>
</dbReference>
<dbReference type="GO" id="GO:0046872">
    <property type="term" value="F:metal ion binding"/>
    <property type="evidence" value="ECO:0007669"/>
    <property type="project" value="UniProtKB-KW"/>
</dbReference>
<dbReference type="InterPro" id="IPR050251">
    <property type="entry name" value="HpcH-HpaI_aldolase"/>
</dbReference>
<dbReference type="KEGG" id="dea:FPZ08_20200"/>